<evidence type="ECO:0000313" key="2">
    <source>
        <dbReference type="EMBL" id="AFC24177.1"/>
    </source>
</evidence>
<organism evidence="2 3">
    <name type="scientific">Saprospira grandis (strain Lewin)</name>
    <dbReference type="NCBI Taxonomy" id="984262"/>
    <lineage>
        <taxon>Bacteria</taxon>
        <taxon>Pseudomonadati</taxon>
        <taxon>Bacteroidota</taxon>
        <taxon>Saprospiria</taxon>
        <taxon>Saprospirales</taxon>
        <taxon>Saprospiraceae</taxon>
        <taxon>Saprospira</taxon>
    </lineage>
</organism>
<proteinExistence type="predicted"/>
<keyword evidence="3" id="KW-1185">Reference proteome</keyword>
<gene>
    <name evidence="2" type="ordered locus">SGRA_1442</name>
</gene>
<sequence length="41" mass="4346">MARSARPRAFAAKRKSPQGRADLRAAAQPDPAAGWGSPKKN</sequence>
<accession>H6L7V6</accession>
<feature type="region of interest" description="Disordered" evidence="1">
    <location>
        <begin position="1"/>
        <end position="41"/>
    </location>
</feature>
<dbReference type="HOGENOM" id="CLU_213951_1_0_10"/>
<dbReference type="AlphaFoldDB" id="H6L7V6"/>
<evidence type="ECO:0000313" key="3">
    <source>
        <dbReference type="Proteomes" id="UP000007519"/>
    </source>
</evidence>
<reference evidence="2 3" key="1">
    <citation type="journal article" date="2012" name="Stand. Genomic Sci.">
        <title>Complete genome sequencing and analysis of Saprospira grandis str. Lewin, a predatory marine bacterium.</title>
        <authorList>
            <person name="Saw J.H."/>
            <person name="Yuryev A."/>
            <person name="Kanbe M."/>
            <person name="Hou S."/>
            <person name="Young A.G."/>
            <person name="Aizawa S."/>
            <person name="Alam M."/>
        </authorList>
    </citation>
    <scope>NUCLEOTIDE SEQUENCE [LARGE SCALE GENOMIC DNA]</scope>
    <source>
        <strain evidence="2 3">Lewin</strain>
    </source>
</reference>
<dbReference type="KEGG" id="sgn:SGRA_1442"/>
<protein>
    <submittedName>
        <fullName evidence="2">Uncharacterized protein</fullName>
    </submittedName>
</protein>
<dbReference type="EMBL" id="CP002831">
    <property type="protein sequence ID" value="AFC24177.1"/>
    <property type="molecule type" value="Genomic_DNA"/>
</dbReference>
<dbReference type="eggNOG" id="COG1054">
    <property type="taxonomic scope" value="Bacteria"/>
</dbReference>
<name>H6L7V6_SAPGL</name>
<dbReference type="Proteomes" id="UP000007519">
    <property type="component" value="Chromosome"/>
</dbReference>
<evidence type="ECO:0000256" key="1">
    <source>
        <dbReference type="SAM" id="MobiDB-lite"/>
    </source>
</evidence>